<dbReference type="Gene3D" id="1.10.510.10">
    <property type="entry name" value="Transferase(Phosphotransferase) domain 1"/>
    <property type="match status" value="1"/>
</dbReference>
<proteinExistence type="predicted"/>
<dbReference type="EMBL" id="WTPW01000086">
    <property type="protein sequence ID" value="KAF0550256.1"/>
    <property type="molecule type" value="Genomic_DNA"/>
</dbReference>
<keyword evidence="4" id="KW-0808">Transferase</keyword>
<keyword evidence="2" id="KW-0067">ATP-binding</keyword>
<evidence type="ECO:0000256" key="1">
    <source>
        <dbReference type="ARBA" id="ARBA00022741"/>
    </source>
</evidence>
<keyword evidence="1" id="KW-0547">Nucleotide-binding</keyword>
<reference evidence="4 5" key="1">
    <citation type="journal article" date="2019" name="Environ. Microbiol.">
        <title>At the nexus of three kingdoms: the genome of the mycorrhizal fungus Gigaspora margarita provides insights into plant, endobacterial and fungal interactions.</title>
        <authorList>
            <person name="Venice F."/>
            <person name="Ghignone S."/>
            <person name="Salvioli di Fossalunga A."/>
            <person name="Amselem J."/>
            <person name="Novero M."/>
            <person name="Xianan X."/>
            <person name="Sedzielewska Toro K."/>
            <person name="Morin E."/>
            <person name="Lipzen A."/>
            <person name="Grigoriev I.V."/>
            <person name="Henrissat B."/>
            <person name="Martin F.M."/>
            <person name="Bonfante P."/>
        </authorList>
    </citation>
    <scope>NUCLEOTIDE SEQUENCE [LARGE SCALE GENOMIC DNA]</scope>
    <source>
        <strain evidence="4 5">BEG34</strain>
    </source>
</reference>
<dbReference type="SUPFAM" id="SSF56112">
    <property type="entry name" value="Protein kinase-like (PK-like)"/>
    <property type="match status" value="1"/>
</dbReference>
<evidence type="ECO:0000259" key="3">
    <source>
        <dbReference type="PROSITE" id="PS50011"/>
    </source>
</evidence>
<organism evidence="4 5">
    <name type="scientific">Gigaspora margarita</name>
    <dbReference type="NCBI Taxonomy" id="4874"/>
    <lineage>
        <taxon>Eukaryota</taxon>
        <taxon>Fungi</taxon>
        <taxon>Fungi incertae sedis</taxon>
        <taxon>Mucoromycota</taxon>
        <taxon>Glomeromycotina</taxon>
        <taxon>Glomeromycetes</taxon>
        <taxon>Diversisporales</taxon>
        <taxon>Gigasporaceae</taxon>
        <taxon>Gigaspora</taxon>
    </lineage>
</organism>
<dbReference type="InterPro" id="IPR000719">
    <property type="entry name" value="Prot_kinase_dom"/>
</dbReference>
<dbReference type="InterPro" id="IPR001245">
    <property type="entry name" value="Ser-Thr/Tyr_kinase_cat_dom"/>
</dbReference>
<evidence type="ECO:0000256" key="2">
    <source>
        <dbReference type="ARBA" id="ARBA00022840"/>
    </source>
</evidence>
<dbReference type="OrthoDB" id="10261027at2759"/>
<dbReference type="InterPro" id="IPR051681">
    <property type="entry name" value="Ser/Thr_Kinases-Pseudokinases"/>
</dbReference>
<keyword evidence="4" id="KW-0418">Kinase</keyword>
<feature type="domain" description="Protein kinase" evidence="3">
    <location>
        <begin position="1"/>
        <end position="144"/>
    </location>
</feature>
<dbReference type="PROSITE" id="PS50011">
    <property type="entry name" value="PROTEIN_KINASE_DOM"/>
    <property type="match status" value="1"/>
</dbReference>
<dbReference type="PRINTS" id="PR00109">
    <property type="entry name" value="TYRKINASE"/>
</dbReference>
<dbReference type="GO" id="GO:0004672">
    <property type="term" value="F:protein kinase activity"/>
    <property type="evidence" value="ECO:0007669"/>
    <property type="project" value="InterPro"/>
</dbReference>
<evidence type="ECO:0000313" key="5">
    <source>
        <dbReference type="Proteomes" id="UP000439903"/>
    </source>
</evidence>
<dbReference type="GO" id="GO:0097527">
    <property type="term" value="P:necroptotic signaling pathway"/>
    <property type="evidence" value="ECO:0007669"/>
    <property type="project" value="TreeGrafter"/>
</dbReference>
<dbReference type="InterPro" id="IPR011009">
    <property type="entry name" value="Kinase-like_dom_sf"/>
</dbReference>
<dbReference type="AlphaFoldDB" id="A0A8H4ETE9"/>
<evidence type="ECO:0000313" key="4">
    <source>
        <dbReference type="EMBL" id="KAF0550256.1"/>
    </source>
</evidence>
<name>A0A8H4ETE9_GIGMA</name>
<dbReference type="PANTHER" id="PTHR44329:SF298">
    <property type="entry name" value="MIXED LINEAGE KINASE DOMAIN-LIKE PROTEIN"/>
    <property type="match status" value="1"/>
</dbReference>
<protein>
    <submittedName>
        <fullName evidence="4">Kinase-like protein</fullName>
    </submittedName>
</protein>
<dbReference type="Proteomes" id="UP000439903">
    <property type="component" value="Unassembled WGS sequence"/>
</dbReference>
<dbReference type="Pfam" id="PF07714">
    <property type="entry name" value="PK_Tyr_Ser-Thr"/>
    <property type="match status" value="1"/>
</dbReference>
<dbReference type="GO" id="GO:0005524">
    <property type="term" value="F:ATP binding"/>
    <property type="evidence" value="ECO:0007669"/>
    <property type="project" value="UniProtKB-KW"/>
</dbReference>
<keyword evidence="5" id="KW-1185">Reference proteome</keyword>
<sequence>MVMDYANEGTLREYLKAEFDNLQWEDKLRIAREIALGLLFLHDNRIVHRDLHSKNILIHQKQPKIADFGLSKQINETSMMTSNSTARGMLAYIEPQCFIDPRYKRDKKSDVYSFGIILWEISSGRPPFESFDSSIIFGLFSAGQ</sequence>
<dbReference type="PANTHER" id="PTHR44329">
    <property type="entry name" value="SERINE/THREONINE-PROTEIN KINASE TNNI3K-RELATED"/>
    <property type="match status" value="1"/>
</dbReference>
<comment type="caution">
    <text evidence="4">The sequence shown here is derived from an EMBL/GenBank/DDBJ whole genome shotgun (WGS) entry which is preliminary data.</text>
</comment>
<accession>A0A8H4ETE9</accession>
<gene>
    <name evidence="4" type="ORF">F8M41_024682</name>
</gene>